<dbReference type="InterPro" id="IPR032816">
    <property type="entry name" value="VTT_dom"/>
</dbReference>
<keyword evidence="9 11" id="KW-0472">Membrane</keyword>
<evidence type="ECO:0000256" key="7">
    <source>
        <dbReference type="ARBA" id="ARBA00022989"/>
    </source>
</evidence>
<evidence type="ECO:0000256" key="6">
    <source>
        <dbReference type="ARBA" id="ARBA00022692"/>
    </source>
</evidence>
<evidence type="ECO:0000256" key="5">
    <source>
        <dbReference type="ARBA" id="ARBA00020673"/>
    </source>
</evidence>
<protein>
    <recommendedName>
        <fullName evidence="4">Golgi apparatus membrane protein TVP38</fullName>
    </recommendedName>
    <alternativeName>
        <fullName evidence="5">Golgi apparatus membrane protein tvp38</fullName>
    </alternativeName>
</protein>
<dbReference type="InParanoid" id="G7E8C5"/>
<evidence type="ECO:0000256" key="11">
    <source>
        <dbReference type="SAM" id="Phobius"/>
    </source>
</evidence>
<dbReference type="Proteomes" id="UP000009131">
    <property type="component" value="Unassembled WGS sequence"/>
</dbReference>
<dbReference type="AlphaFoldDB" id="G7E8C5"/>
<dbReference type="GO" id="GO:0000139">
    <property type="term" value="C:Golgi membrane"/>
    <property type="evidence" value="ECO:0007669"/>
    <property type="project" value="UniProtKB-SubCell"/>
</dbReference>
<evidence type="ECO:0000256" key="1">
    <source>
        <dbReference type="ARBA" id="ARBA00002978"/>
    </source>
</evidence>
<feature type="compositionally biased region" description="Polar residues" evidence="10">
    <location>
        <begin position="127"/>
        <end position="146"/>
    </location>
</feature>
<evidence type="ECO:0000256" key="9">
    <source>
        <dbReference type="ARBA" id="ARBA00023136"/>
    </source>
</evidence>
<feature type="compositionally biased region" description="Low complexity" evidence="10">
    <location>
        <begin position="22"/>
        <end position="64"/>
    </location>
</feature>
<comment type="subcellular location">
    <subcellularLocation>
        <location evidence="2">Golgi apparatus membrane</location>
        <topology evidence="2">Multi-pass membrane protein</topology>
    </subcellularLocation>
</comment>
<evidence type="ECO:0000313" key="13">
    <source>
        <dbReference type="EMBL" id="GAA99085.1"/>
    </source>
</evidence>
<gene>
    <name evidence="13" type="primary">Mo05774</name>
    <name evidence="13" type="ORF">E5Q_05774</name>
</gene>
<keyword evidence="6 11" id="KW-0812">Transmembrane</keyword>
<evidence type="ECO:0000256" key="3">
    <source>
        <dbReference type="ARBA" id="ARBA00008640"/>
    </source>
</evidence>
<reference evidence="13 14" key="2">
    <citation type="journal article" date="2012" name="Open Biol.">
        <title>Characteristics of nucleosomes and linker DNA regions on the genome of the basidiomycete Mixia osmundae revealed by mono- and dinucleosome mapping.</title>
        <authorList>
            <person name="Nishida H."/>
            <person name="Kondo S."/>
            <person name="Matsumoto T."/>
            <person name="Suzuki Y."/>
            <person name="Yoshikawa H."/>
            <person name="Taylor T.D."/>
            <person name="Sugiyama J."/>
        </authorList>
    </citation>
    <scope>NUCLEOTIDE SEQUENCE [LARGE SCALE GENOMIC DNA]</scope>
    <source>
        <strain evidence="14">CBS 9802 / IAM 14324 / JCM 22182 / KY 12970</strain>
    </source>
</reference>
<comment type="caution">
    <text evidence="13">The sequence shown here is derived from an EMBL/GenBank/DDBJ whole genome shotgun (WGS) entry which is preliminary data.</text>
</comment>
<feature type="transmembrane region" description="Helical" evidence="11">
    <location>
        <begin position="398"/>
        <end position="420"/>
    </location>
</feature>
<dbReference type="PANTHER" id="PTHR47549">
    <property type="entry name" value="GOLGI APPARATUS MEMBRANE PROTEIN TVP38-RELATED"/>
    <property type="match status" value="1"/>
</dbReference>
<comment type="similarity">
    <text evidence="3">Belongs to the TVP38/TMEM64 family.</text>
</comment>
<feature type="transmembrane region" description="Helical" evidence="11">
    <location>
        <begin position="374"/>
        <end position="392"/>
    </location>
</feature>
<accession>G7E8C5</accession>
<feature type="region of interest" description="Disordered" evidence="10">
    <location>
        <begin position="1"/>
        <end position="148"/>
    </location>
</feature>
<feature type="domain" description="VTT" evidence="12">
    <location>
        <begin position="394"/>
        <end position="508"/>
    </location>
</feature>
<name>G7E8C5_MIXOS</name>
<dbReference type="eggNOG" id="KOG3140">
    <property type="taxonomic scope" value="Eukaryota"/>
</dbReference>
<evidence type="ECO:0000256" key="4">
    <source>
        <dbReference type="ARBA" id="ARBA00013533"/>
    </source>
</evidence>
<evidence type="ECO:0000259" key="12">
    <source>
        <dbReference type="Pfam" id="PF09335"/>
    </source>
</evidence>
<dbReference type="Pfam" id="PF09335">
    <property type="entry name" value="VTT_dom"/>
    <property type="match status" value="1"/>
</dbReference>
<dbReference type="EMBL" id="BABT02000179">
    <property type="protein sequence ID" value="GAA99085.1"/>
    <property type="molecule type" value="Genomic_DNA"/>
</dbReference>
<keyword evidence="8" id="KW-0333">Golgi apparatus</keyword>
<comment type="function">
    <text evidence="1">Golgi membrane protein involved in vesicular trafficking and spindle migration.</text>
</comment>
<feature type="compositionally biased region" description="Polar residues" evidence="10">
    <location>
        <begin position="645"/>
        <end position="664"/>
    </location>
</feature>
<dbReference type="HOGENOM" id="CLU_399592_0_0_1"/>
<evidence type="ECO:0000256" key="10">
    <source>
        <dbReference type="SAM" id="MobiDB-lite"/>
    </source>
</evidence>
<evidence type="ECO:0000313" key="14">
    <source>
        <dbReference type="Proteomes" id="UP000009131"/>
    </source>
</evidence>
<keyword evidence="14" id="KW-1185">Reference proteome</keyword>
<feature type="region of interest" description="Disordered" evidence="10">
    <location>
        <begin position="269"/>
        <end position="292"/>
    </location>
</feature>
<keyword evidence="7 11" id="KW-1133">Transmembrane helix</keyword>
<dbReference type="RefSeq" id="XP_014567821.1">
    <property type="nucleotide sequence ID" value="XM_014712335.1"/>
</dbReference>
<proteinExistence type="inferred from homology"/>
<evidence type="ECO:0000256" key="8">
    <source>
        <dbReference type="ARBA" id="ARBA00023034"/>
    </source>
</evidence>
<evidence type="ECO:0000256" key="2">
    <source>
        <dbReference type="ARBA" id="ARBA00004653"/>
    </source>
</evidence>
<feature type="transmembrane region" description="Helical" evidence="11">
    <location>
        <begin position="486"/>
        <end position="511"/>
    </location>
</feature>
<feature type="region of interest" description="Disordered" evidence="10">
    <location>
        <begin position="638"/>
        <end position="689"/>
    </location>
</feature>
<dbReference type="PANTHER" id="PTHR47549:SF2">
    <property type="entry name" value="GOLGI APPARATUS MEMBRANE PROTEIN TVP38"/>
    <property type="match status" value="1"/>
</dbReference>
<dbReference type="OrthoDB" id="166803at2759"/>
<feature type="transmembrane region" description="Helical" evidence="11">
    <location>
        <begin position="523"/>
        <end position="544"/>
    </location>
</feature>
<dbReference type="STRING" id="764103.G7E8C5"/>
<reference evidence="13 14" key="1">
    <citation type="journal article" date="2011" name="J. Gen. Appl. Microbiol.">
        <title>Draft genome sequencing of the enigmatic basidiomycete Mixia osmundae.</title>
        <authorList>
            <person name="Nishida H."/>
            <person name="Nagatsuka Y."/>
            <person name="Sugiyama J."/>
        </authorList>
    </citation>
    <scope>NUCLEOTIDE SEQUENCE [LARGE SCALE GENOMIC DNA]</scope>
    <source>
        <strain evidence="14">CBS 9802 / IAM 14324 / JCM 22182 / KY 12970</strain>
    </source>
</reference>
<organism evidence="13 14">
    <name type="scientific">Mixia osmundae (strain CBS 9802 / IAM 14324 / JCM 22182 / KY 12970)</name>
    <dbReference type="NCBI Taxonomy" id="764103"/>
    <lineage>
        <taxon>Eukaryota</taxon>
        <taxon>Fungi</taxon>
        <taxon>Dikarya</taxon>
        <taxon>Basidiomycota</taxon>
        <taxon>Pucciniomycotina</taxon>
        <taxon>Mixiomycetes</taxon>
        <taxon>Mixiales</taxon>
        <taxon>Mixiaceae</taxon>
        <taxon>Mixia</taxon>
    </lineage>
</organism>
<sequence>MDSPDLSRPNGPSGVGKRAPFSSATPSSSRPSSRSGSRSRSGSLLNPRTLPAPSSPSILSTSPSDLAVPRPAAASLSGLPGRARSGSDLSRRSVTWSLPPPATTPGQDVQAAGSTGKPANGLGLPAETTSPKRLRSPRTSLTNLRNSLRDPAGTLGVLEPVATDSAPATGSYPLVSDLATYPPSRSGSPLIPSLRAQAPLSGSNYESPMLGPVPESALINGEMGLLSSPNSRPAGLQADYDMSALNTPVSGMPPTFDAAATRSRSGTLMSAAGSVETTNTTTPLRPTRPRVGRSRSSTIASIVSVDTFYYVRDYPVETAAFGTVHLGMFLKKKWWPWYLLIGIIVILTVVVTIFHHTIVVALLPVSRKLRDLPAGWLIPIMIIFVLSFPPLFGAELVIILVGIIWGLWIGFGIVCAGTFIGEVGNFYAFKGICTGRSRKLEQTSPNYRCMTRLVRMGGFKTACLARFSAIPGHFTTAVFASTGMSIWVFMAAAVISLPKQLAIVYLGTFFLTEGSKRSTASKVIQYLVVIFTFIITCAVAWYLYREMAKIRPSVLREIAEEEEVRRANTIENGHARPTFATIYEDETPRSEYPDEGVETPMKYVDLDASSPSITATHVLTSHARTTTLTQQAEILPLAALDQRTDPTPTITVDSPQSPPRTSNAVFALPQPNDESAPERPSHNHYFPST</sequence>
<feature type="transmembrane region" description="Helical" evidence="11">
    <location>
        <begin position="335"/>
        <end position="362"/>
    </location>
</feature>
<dbReference type="InterPro" id="IPR051076">
    <property type="entry name" value="Golgi_membrane_TVP38/TMEM64"/>
</dbReference>